<accession>A0A2P2QZ90</accession>
<name>A0A2P2QZ90_RHIMU</name>
<protein>
    <submittedName>
        <fullName evidence="1">Uncharacterized protein</fullName>
    </submittedName>
</protein>
<evidence type="ECO:0000313" key="1">
    <source>
        <dbReference type="EMBL" id="MBX72312.1"/>
    </source>
</evidence>
<reference evidence="1" key="1">
    <citation type="submission" date="2018-02" db="EMBL/GenBank/DDBJ databases">
        <title>Rhizophora mucronata_Transcriptome.</title>
        <authorList>
            <person name="Meera S.P."/>
            <person name="Sreeshan A."/>
            <person name="Augustine A."/>
        </authorList>
    </citation>
    <scope>NUCLEOTIDE SEQUENCE</scope>
    <source>
        <tissue evidence="1">Leaf</tissue>
    </source>
</reference>
<sequence length="41" mass="4566">MNLPPGCIWCKTKTASTGLLSPYIPISTIPMKNKNYIWILG</sequence>
<organism evidence="1">
    <name type="scientific">Rhizophora mucronata</name>
    <name type="common">Asiatic mangrove</name>
    <dbReference type="NCBI Taxonomy" id="61149"/>
    <lineage>
        <taxon>Eukaryota</taxon>
        <taxon>Viridiplantae</taxon>
        <taxon>Streptophyta</taxon>
        <taxon>Embryophyta</taxon>
        <taxon>Tracheophyta</taxon>
        <taxon>Spermatophyta</taxon>
        <taxon>Magnoliopsida</taxon>
        <taxon>eudicotyledons</taxon>
        <taxon>Gunneridae</taxon>
        <taxon>Pentapetalae</taxon>
        <taxon>rosids</taxon>
        <taxon>fabids</taxon>
        <taxon>Malpighiales</taxon>
        <taxon>Rhizophoraceae</taxon>
        <taxon>Rhizophora</taxon>
    </lineage>
</organism>
<dbReference type="EMBL" id="GGEC01091828">
    <property type="protein sequence ID" value="MBX72312.1"/>
    <property type="molecule type" value="Transcribed_RNA"/>
</dbReference>
<dbReference type="AlphaFoldDB" id="A0A2P2QZ90"/>
<proteinExistence type="predicted"/>